<evidence type="ECO:0000256" key="1">
    <source>
        <dbReference type="SAM" id="Phobius"/>
    </source>
</evidence>
<reference evidence="2 3" key="1">
    <citation type="journal article" date="2015" name="Int. J. Syst. Evol. Microbiol.">
        <title>Tumebacillus algifaecis sp. nov., isolated from decomposing algal scum.</title>
        <authorList>
            <person name="Wu Y.F."/>
            <person name="Zhang B."/>
            <person name="Xing P."/>
            <person name="Wu Q.L."/>
            <person name="Liu S.J."/>
        </authorList>
    </citation>
    <scope>NUCLEOTIDE SEQUENCE [LARGE SCALE GENOMIC DNA]</scope>
    <source>
        <strain evidence="2 3">THMBR28</strain>
    </source>
</reference>
<sequence length="74" mass="8564">MKIKWHRAVDFVSLIVAVKWFGVLLSWATLPNDPWRDNGRIVRFGTFTKRGKHTNGRAFITGRLSVTLARPSRR</sequence>
<dbReference type="RefSeq" id="WP_094238073.1">
    <property type="nucleotide sequence ID" value="NZ_CP022657.1"/>
</dbReference>
<keyword evidence="3" id="KW-1185">Reference proteome</keyword>
<keyword evidence="1" id="KW-0812">Transmembrane</keyword>
<protein>
    <submittedName>
        <fullName evidence="2">Uncharacterized protein</fullName>
    </submittedName>
</protein>
<name>A0A223D610_9BACL</name>
<dbReference type="EMBL" id="CP022657">
    <property type="protein sequence ID" value="ASS76846.1"/>
    <property type="molecule type" value="Genomic_DNA"/>
</dbReference>
<evidence type="ECO:0000313" key="3">
    <source>
        <dbReference type="Proteomes" id="UP000214688"/>
    </source>
</evidence>
<dbReference type="KEGG" id="tab:CIG75_19125"/>
<keyword evidence="1" id="KW-0472">Membrane</keyword>
<accession>A0A223D610</accession>
<keyword evidence="1" id="KW-1133">Transmembrane helix</keyword>
<proteinExistence type="predicted"/>
<evidence type="ECO:0000313" key="2">
    <source>
        <dbReference type="EMBL" id="ASS76846.1"/>
    </source>
</evidence>
<feature type="transmembrane region" description="Helical" evidence="1">
    <location>
        <begin position="12"/>
        <end position="30"/>
    </location>
</feature>
<dbReference type="AlphaFoldDB" id="A0A223D610"/>
<dbReference type="Proteomes" id="UP000214688">
    <property type="component" value="Chromosome"/>
</dbReference>
<gene>
    <name evidence="2" type="ORF">CIG75_19125</name>
</gene>
<organism evidence="2 3">
    <name type="scientific">Tumebacillus algifaecis</name>
    <dbReference type="NCBI Taxonomy" id="1214604"/>
    <lineage>
        <taxon>Bacteria</taxon>
        <taxon>Bacillati</taxon>
        <taxon>Bacillota</taxon>
        <taxon>Bacilli</taxon>
        <taxon>Bacillales</taxon>
        <taxon>Alicyclobacillaceae</taxon>
        <taxon>Tumebacillus</taxon>
    </lineage>
</organism>